<dbReference type="PANTHER" id="PTHR23077">
    <property type="entry name" value="AAA-FAMILY ATPASE"/>
    <property type="match status" value="1"/>
</dbReference>
<dbReference type="GO" id="GO:1990275">
    <property type="term" value="F:preribosome binding"/>
    <property type="evidence" value="ECO:0007669"/>
    <property type="project" value="TreeGrafter"/>
</dbReference>
<dbReference type="AlphaFoldDB" id="A0A6A7APV8"/>
<dbReference type="GO" id="GO:0016887">
    <property type="term" value="F:ATP hydrolysis activity"/>
    <property type="evidence" value="ECO:0007669"/>
    <property type="project" value="InterPro"/>
</dbReference>
<dbReference type="InterPro" id="IPR003593">
    <property type="entry name" value="AAA+_ATPase"/>
</dbReference>
<dbReference type="GO" id="GO:0042254">
    <property type="term" value="P:ribosome biogenesis"/>
    <property type="evidence" value="ECO:0007669"/>
    <property type="project" value="TreeGrafter"/>
</dbReference>
<evidence type="ECO:0000313" key="2">
    <source>
        <dbReference type="EMBL" id="KAF2845326.1"/>
    </source>
</evidence>
<name>A0A6A7APV8_9PLEO</name>
<dbReference type="Proteomes" id="UP000799423">
    <property type="component" value="Unassembled WGS sequence"/>
</dbReference>
<feature type="domain" description="AAA+ ATPase" evidence="1">
    <location>
        <begin position="227"/>
        <end position="360"/>
    </location>
</feature>
<dbReference type="CDD" id="cd19481">
    <property type="entry name" value="RecA-like_protease"/>
    <property type="match status" value="1"/>
</dbReference>
<evidence type="ECO:0000313" key="3">
    <source>
        <dbReference type="Proteomes" id="UP000799423"/>
    </source>
</evidence>
<sequence length="551" mass="61934">MAHLDGAAGAHADMTSLAYFDHSAAKRINTDAVLVEALRTQYPHLDLIVAPQQGLNLLAYAAAGYAKAIPLDDTVNDPVYGPGLSWRMYAPPPRRLDARPGFMVEKLLFGKFMYKWKDQEAILYVADGRDGSAYYPAVTNHYILTNATHKVDDLLKEATTWGMELHNEVWVFDSGYWQKSAELYNSVQKSDWSQVILDEDMKKALISDVETFFDSQKTYADLKVPWKRGIIYYGPPGNGKTVSIKAMMHALYQRGQGDDKRMPVPTLYVRTLASYGGPEYALGQIFAKARQEAPCYLVFEDLDSIVHDEARSYFLNEVDGLRANDGILMIGSTNHLDRLDPGIAKRPSRFDRKYYFPNPDLPQRVQYAQFWQGKLKSNKDVAFPDVLCDKIAEITDDFSFAYMQEAFIATLLAIAGRGGKSVKDSIVEAERWAGPNDPMTRINDEASLSRVVGHKTTGTPALEKLELWIEIQKQVKILREEMDEKVDRVVVDKTKSAPQQSIADITRSVVAGVAGRDRSPLLDYRDELDAILHGRRQGAQGVEDLLAKMKF</sequence>
<dbReference type="GO" id="GO:0008233">
    <property type="term" value="F:peptidase activity"/>
    <property type="evidence" value="ECO:0007669"/>
    <property type="project" value="UniProtKB-KW"/>
</dbReference>
<keyword evidence="3" id="KW-1185">Reference proteome</keyword>
<keyword evidence="2" id="KW-0645">Protease</keyword>
<dbReference type="Pfam" id="PF00004">
    <property type="entry name" value="AAA"/>
    <property type="match status" value="1"/>
</dbReference>
<protein>
    <submittedName>
        <fullName evidence="2">ATP-dependent Zn protease-like protein</fullName>
    </submittedName>
</protein>
<dbReference type="GO" id="GO:0005524">
    <property type="term" value="F:ATP binding"/>
    <property type="evidence" value="ECO:0007669"/>
    <property type="project" value="InterPro"/>
</dbReference>
<dbReference type="GO" id="GO:0005634">
    <property type="term" value="C:nucleus"/>
    <property type="evidence" value="ECO:0007669"/>
    <property type="project" value="TreeGrafter"/>
</dbReference>
<gene>
    <name evidence="2" type="ORF">T440DRAFT_472737</name>
</gene>
<dbReference type="InterPro" id="IPR050168">
    <property type="entry name" value="AAA_ATPase_domain"/>
</dbReference>
<dbReference type="InterPro" id="IPR003959">
    <property type="entry name" value="ATPase_AAA_core"/>
</dbReference>
<dbReference type="SUPFAM" id="SSF52540">
    <property type="entry name" value="P-loop containing nucleoside triphosphate hydrolases"/>
    <property type="match status" value="1"/>
</dbReference>
<dbReference type="GO" id="GO:0003723">
    <property type="term" value="F:RNA binding"/>
    <property type="evidence" value="ECO:0007669"/>
    <property type="project" value="TreeGrafter"/>
</dbReference>
<evidence type="ECO:0000259" key="1">
    <source>
        <dbReference type="SMART" id="SM00382"/>
    </source>
</evidence>
<accession>A0A6A7APV8</accession>
<dbReference type="InterPro" id="IPR027417">
    <property type="entry name" value="P-loop_NTPase"/>
</dbReference>
<dbReference type="OrthoDB" id="2115716at2759"/>
<dbReference type="SMART" id="SM00382">
    <property type="entry name" value="AAA"/>
    <property type="match status" value="1"/>
</dbReference>
<keyword evidence="2" id="KW-0378">Hydrolase</keyword>
<dbReference type="Gene3D" id="3.40.50.300">
    <property type="entry name" value="P-loop containing nucleotide triphosphate hydrolases"/>
    <property type="match status" value="1"/>
</dbReference>
<dbReference type="GO" id="GO:0006508">
    <property type="term" value="P:proteolysis"/>
    <property type="evidence" value="ECO:0007669"/>
    <property type="project" value="UniProtKB-KW"/>
</dbReference>
<proteinExistence type="predicted"/>
<organism evidence="2 3">
    <name type="scientific">Plenodomus tracheiphilus IPT5</name>
    <dbReference type="NCBI Taxonomy" id="1408161"/>
    <lineage>
        <taxon>Eukaryota</taxon>
        <taxon>Fungi</taxon>
        <taxon>Dikarya</taxon>
        <taxon>Ascomycota</taxon>
        <taxon>Pezizomycotina</taxon>
        <taxon>Dothideomycetes</taxon>
        <taxon>Pleosporomycetidae</taxon>
        <taxon>Pleosporales</taxon>
        <taxon>Pleosporineae</taxon>
        <taxon>Leptosphaeriaceae</taxon>
        <taxon>Plenodomus</taxon>
    </lineage>
</organism>
<dbReference type="PANTHER" id="PTHR23077:SF132">
    <property type="entry name" value="ATP-DEPENDENT ZN PROTEASE"/>
    <property type="match status" value="1"/>
</dbReference>
<dbReference type="EMBL" id="MU006349">
    <property type="protein sequence ID" value="KAF2845326.1"/>
    <property type="molecule type" value="Genomic_DNA"/>
</dbReference>
<reference evidence="2" key="1">
    <citation type="submission" date="2020-01" db="EMBL/GenBank/DDBJ databases">
        <authorList>
            <consortium name="DOE Joint Genome Institute"/>
            <person name="Haridas S."/>
            <person name="Albert R."/>
            <person name="Binder M."/>
            <person name="Bloem J."/>
            <person name="Labutti K."/>
            <person name="Salamov A."/>
            <person name="Andreopoulos B."/>
            <person name="Baker S.E."/>
            <person name="Barry K."/>
            <person name="Bills G."/>
            <person name="Bluhm B.H."/>
            <person name="Cannon C."/>
            <person name="Castanera R."/>
            <person name="Culley D.E."/>
            <person name="Daum C."/>
            <person name="Ezra D."/>
            <person name="Gonzalez J.B."/>
            <person name="Henrissat B."/>
            <person name="Kuo A."/>
            <person name="Liang C."/>
            <person name="Lipzen A."/>
            <person name="Lutzoni F."/>
            <person name="Magnuson J."/>
            <person name="Mondo S."/>
            <person name="Nolan M."/>
            <person name="Ohm R."/>
            <person name="Pangilinan J."/>
            <person name="Park H.-J."/>
            <person name="Ramirez L."/>
            <person name="Alfaro M."/>
            <person name="Sun H."/>
            <person name="Tritt A."/>
            <person name="Yoshinaga Y."/>
            <person name="Zwiers L.-H."/>
            <person name="Turgeon B.G."/>
            <person name="Goodwin S.B."/>
            <person name="Spatafora J.W."/>
            <person name="Crous P.W."/>
            <person name="Grigoriev I.V."/>
        </authorList>
    </citation>
    <scope>NUCLEOTIDE SEQUENCE</scope>
    <source>
        <strain evidence="2">IPT5</strain>
    </source>
</reference>
<dbReference type="FunFam" id="3.40.50.300:FF:002838">
    <property type="entry name" value="Uncharacterized ATPase YjoB"/>
    <property type="match status" value="1"/>
</dbReference>